<dbReference type="AlphaFoldDB" id="E9SGA0"/>
<feature type="transmembrane region" description="Helical" evidence="1">
    <location>
        <begin position="56"/>
        <end position="74"/>
    </location>
</feature>
<keyword evidence="1" id="KW-1133">Transmembrane helix</keyword>
<dbReference type="STRING" id="246199.CUS_6319"/>
<proteinExistence type="predicted"/>
<evidence type="ECO:0000313" key="2">
    <source>
        <dbReference type="EMBL" id="EGC01677.1"/>
    </source>
</evidence>
<gene>
    <name evidence="2" type="ORF">CUS_6319</name>
</gene>
<dbReference type="EMBL" id="ADKM02000123">
    <property type="protein sequence ID" value="EGC01677.1"/>
    <property type="molecule type" value="Genomic_DNA"/>
</dbReference>
<evidence type="ECO:0000313" key="3">
    <source>
        <dbReference type="Proteomes" id="UP000004259"/>
    </source>
</evidence>
<sequence length="196" mass="22162">MKMSYALLSLLGISAVLAFFVVLIYMAFYKHYLSERVKVGIKNSVGNKKLIEPVKVFFICFIIFCILSGFFVSFKEPYPNTQKNDTMLEKCNESILDDLSCENDISGYTRKEENIGGIRCVCYVSKKRNDMFPDLLIYIDSDGEYTLKYRISDNSDISVPNHTIASENAEWYAVSNIADGAMLVIGSDDDTVSIKL</sequence>
<organism evidence="2 3">
    <name type="scientific">Ruminococcus albus 8</name>
    <dbReference type="NCBI Taxonomy" id="246199"/>
    <lineage>
        <taxon>Bacteria</taxon>
        <taxon>Bacillati</taxon>
        <taxon>Bacillota</taxon>
        <taxon>Clostridia</taxon>
        <taxon>Eubacteriales</taxon>
        <taxon>Oscillospiraceae</taxon>
        <taxon>Ruminococcus</taxon>
    </lineage>
</organism>
<comment type="caution">
    <text evidence="2">The sequence shown here is derived from an EMBL/GenBank/DDBJ whole genome shotgun (WGS) entry which is preliminary data.</text>
</comment>
<reference evidence="2 3" key="1">
    <citation type="submission" date="2011-02" db="EMBL/GenBank/DDBJ databases">
        <authorList>
            <person name="Nelson K.E."/>
            <person name="Sutton G."/>
            <person name="Torralba M."/>
            <person name="Durkin S."/>
            <person name="Harkins D."/>
            <person name="Montgomery R."/>
            <person name="Ziemer C."/>
            <person name="Klaassens E."/>
            <person name="Ocuiv P."/>
            <person name="Morrison M."/>
        </authorList>
    </citation>
    <scope>NUCLEOTIDE SEQUENCE [LARGE SCALE GENOMIC DNA]</scope>
    <source>
        <strain evidence="2 3">8</strain>
    </source>
</reference>
<protein>
    <submittedName>
        <fullName evidence="2">Uncharacterized protein</fullName>
    </submittedName>
</protein>
<accession>E9SGA0</accession>
<keyword evidence="1" id="KW-0812">Transmembrane</keyword>
<name>E9SGA0_RUMAL</name>
<dbReference type="Proteomes" id="UP000004259">
    <property type="component" value="Unassembled WGS sequence"/>
</dbReference>
<dbReference type="OrthoDB" id="9896685at2"/>
<dbReference type="RefSeq" id="WP_002852513.1">
    <property type="nucleotide sequence ID" value="NZ_ADKM02000123.1"/>
</dbReference>
<keyword evidence="1" id="KW-0472">Membrane</keyword>
<feature type="transmembrane region" description="Helical" evidence="1">
    <location>
        <begin position="6"/>
        <end position="28"/>
    </location>
</feature>
<evidence type="ECO:0000256" key="1">
    <source>
        <dbReference type="SAM" id="Phobius"/>
    </source>
</evidence>
<keyword evidence="3" id="KW-1185">Reference proteome</keyword>